<evidence type="ECO:0000313" key="1">
    <source>
        <dbReference type="EMBL" id="KAG2218322.1"/>
    </source>
</evidence>
<evidence type="ECO:0000313" key="2">
    <source>
        <dbReference type="Proteomes" id="UP000646827"/>
    </source>
</evidence>
<sequence>MNRELGTGEAGRCDDLDGTKRLEKAGMKLLKTMKGMFMSLHLNLFIMDSPAGFLTRVSQLPRFLSYPTWSESLIRDLISLIYLVWATKQMMKEEMIKINTKKAAQYQACGSSKRQKLSSTADPPSSS</sequence>
<dbReference type="AlphaFoldDB" id="A0A8H7RY43"/>
<dbReference type="EMBL" id="JAEPRB010000237">
    <property type="protein sequence ID" value="KAG2218322.1"/>
    <property type="molecule type" value="Genomic_DNA"/>
</dbReference>
<reference evidence="1 2" key="1">
    <citation type="submission" date="2020-12" db="EMBL/GenBank/DDBJ databases">
        <title>Metabolic potential, ecology and presence of endohyphal bacteria is reflected in genomic diversity of Mucoromycotina.</title>
        <authorList>
            <person name="Muszewska A."/>
            <person name="Okrasinska A."/>
            <person name="Steczkiewicz K."/>
            <person name="Drgas O."/>
            <person name="Orlowska M."/>
            <person name="Perlinska-Lenart U."/>
            <person name="Aleksandrzak-Piekarczyk T."/>
            <person name="Szatraj K."/>
            <person name="Zielenkiewicz U."/>
            <person name="Pilsyk S."/>
            <person name="Malc E."/>
            <person name="Mieczkowski P."/>
            <person name="Kruszewska J.S."/>
            <person name="Biernat P."/>
            <person name="Pawlowska J."/>
        </authorList>
    </citation>
    <scope>NUCLEOTIDE SEQUENCE [LARGE SCALE GENOMIC DNA]</scope>
    <source>
        <strain evidence="1 2">CBS 142.35</strain>
    </source>
</reference>
<name>A0A8H7RY43_9FUNG</name>
<accession>A0A8H7RY43</accession>
<dbReference type="Proteomes" id="UP000646827">
    <property type="component" value="Unassembled WGS sequence"/>
</dbReference>
<comment type="caution">
    <text evidence="1">The sequence shown here is derived from an EMBL/GenBank/DDBJ whole genome shotgun (WGS) entry which is preliminary data.</text>
</comment>
<gene>
    <name evidence="1" type="ORF">INT45_007717</name>
</gene>
<proteinExistence type="predicted"/>
<keyword evidence="2" id="KW-1185">Reference proteome</keyword>
<organism evidence="1 2">
    <name type="scientific">Circinella minor</name>
    <dbReference type="NCBI Taxonomy" id="1195481"/>
    <lineage>
        <taxon>Eukaryota</taxon>
        <taxon>Fungi</taxon>
        <taxon>Fungi incertae sedis</taxon>
        <taxon>Mucoromycota</taxon>
        <taxon>Mucoromycotina</taxon>
        <taxon>Mucoromycetes</taxon>
        <taxon>Mucorales</taxon>
        <taxon>Lichtheimiaceae</taxon>
        <taxon>Circinella</taxon>
    </lineage>
</organism>
<protein>
    <submittedName>
        <fullName evidence="1">Uncharacterized protein</fullName>
    </submittedName>
</protein>
<dbReference type="OrthoDB" id="2289433at2759"/>